<accession>A0A418YCV9</accession>
<organism evidence="2 3">
    <name type="scientific">Motilimonas pumila</name>
    <dbReference type="NCBI Taxonomy" id="2303987"/>
    <lineage>
        <taxon>Bacteria</taxon>
        <taxon>Pseudomonadati</taxon>
        <taxon>Pseudomonadota</taxon>
        <taxon>Gammaproteobacteria</taxon>
        <taxon>Alteromonadales</taxon>
        <taxon>Alteromonadales genera incertae sedis</taxon>
        <taxon>Motilimonas</taxon>
    </lineage>
</organism>
<proteinExistence type="predicted"/>
<dbReference type="AlphaFoldDB" id="A0A418YCV9"/>
<evidence type="ECO:0000256" key="1">
    <source>
        <dbReference type="SAM" id="Phobius"/>
    </source>
</evidence>
<feature type="transmembrane region" description="Helical" evidence="1">
    <location>
        <begin position="72"/>
        <end position="90"/>
    </location>
</feature>
<feature type="transmembrane region" description="Helical" evidence="1">
    <location>
        <begin position="30"/>
        <end position="60"/>
    </location>
</feature>
<protein>
    <submittedName>
        <fullName evidence="2">Uncharacterized protein</fullName>
    </submittedName>
</protein>
<keyword evidence="1" id="KW-1133">Transmembrane helix</keyword>
<sequence length="104" mass="11493">MLGLTLVAVMPALAMWLSALMLNSRGSFPVYYIVCLAGLITMQLPSYGFLLAILVICISLKLLTKMPLFPEIGLQLVLNLFVMLAIVQGFNDSMHHLLGFIEHN</sequence>
<evidence type="ECO:0000313" key="2">
    <source>
        <dbReference type="EMBL" id="RJG42334.1"/>
    </source>
</evidence>
<dbReference type="RefSeq" id="WP_119911350.1">
    <property type="nucleotide sequence ID" value="NZ_QZCH01000018.1"/>
</dbReference>
<keyword evidence="1" id="KW-0812">Transmembrane</keyword>
<dbReference type="EMBL" id="QZCH01000018">
    <property type="protein sequence ID" value="RJG42334.1"/>
    <property type="molecule type" value="Genomic_DNA"/>
</dbReference>
<gene>
    <name evidence="2" type="ORF">D1Z90_13730</name>
</gene>
<evidence type="ECO:0000313" key="3">
    <source>
        <dbReference type="Proteomes" id="UP000283255"/>
    </source>
</evidence>
<name>A0A418YCV9_9GAMM</name>
<dbReference type="Proteomes" id="UP000283255">
    <property type="component" value="Unassembled WGS sequence"/>
</dbReference>
<reference evidence="2 3" key="2">
    <citation type="submission" date="2019-01" db="EMBL/GenBank/DDBJ databases">
        <title>Motilimonas pumilus sp. nov., isolated from the gut of sea cucumber (Apostichopus japonicus).</title>
        <authorList>
            <person name="Wang F.-Q."/>
            <person name="Ren L.-H."/>
            <person name="Lin Y.-W."/>
            <person name="Sun G.-H."/>
            <person name="Du Z.-J."/>
            <person name="Zhao J.-X."/>
            <person name="Liu X.-J."/>
            <person name="Liu L.-J."/>
        </authorList>
    </citation>
    <scope>NUCLEOTIDE SEQUENCE [LARGE SCALE GENOMIC DNA]</scope>
    <source>
        <strain evidence="2 3">PLHSC7-2</strain>
    </source>
</reference>
<keyword evidence="1" id="KW-0472">Membrane</keyword>
<reference evidence="2 3" key="1">
    <citation type="submission" date="2018-09" db="EMBL/GenBank/DDBJ databases">
        <authorList>
            <person name="Wang F."/>
        </authorList>
    </citation>
    <scope>NUCLEOTIDE SEQUENCE [LARGE SCALE GENOMIC DNA]</scope>
    <source>
        <strain evidence="2 3">PLHSC7-2</strain>
    </source>
</reference>
<keyword evidence="3" id="KW-1185">Reference proteome</keyword>
<comment type="caution">
    <text evidence="2">The sequence shown here is derived from an EMBL/GenBank/DDBJ whole genome shotgun (WGS) entry which is preliminary data.</text>
</comment>